<dbReference type="EMBL" id="VEVO01000007">
    <property type="protein sequence ID" value="KAF0039442.1"/>
    <property type="molecule type" value="Genomic_DNA"/>
</dbReference>
<reference evidence="12 15" key="2">
    <citation type="submission" date="2019-06" db="EMBL/GenBank/DDBJ databases">
        <title>Draft genomes of female and male turbot (Scophthalmus maximus).</title>
        <authorList>
            <person name="Xu H."/>
            <person name="Xu X.-W."/>
            <person name="Shao C."/>
            <person name="Chen S."/>
        </authorList>
    </citation>
    <scope>NUCLEOTIDE SEQUENCE [LARGE SCALE GENOMIC DNA]</scope>
    <source>
        <strain evidence="12">Ysfricsl-2016a</strain>
        <tissue evidence="12">Blood</tissue>
    </source>
</reference>
<dbReference type="PANTHER" id="PTHR11848:SF19">
    <property type="entry name" value="GROWTH_DIFFERENTIATION FACTOR 9"/>
    <property type="match status" value="1"/>
</dbReference>
<dbReference type="Gene3D" id="2.10.90.10">
    <property type="entry name" value="Cystine-knot cytokines"/>
    <property type="match status" value="1"/>
</dbReference>
<feature type="domain" description="TGF-beta family profile" evidence="10">
    <location>
        <begin position="302"/>
        <end position="439"/>
    </location>
</feature>
<evidence type="ECO:0000256" key="8">
    <source>
        <dbReference type="RuleBase" id="RU000354"/>
    </source>
</evidence>
<dbReference type="SMART" id="SM00204">
    <property type="entry name" value="TGFB"/>
    <property type="match status" value="1"/>
</dbReference>
<reference evidence="13" key="5">
    <citation type="submission" date="2025-05" db="UniProtKB">
        <authorList>
            <consortium name="Ensembl"/>
        </authorList>
    </citation>
    <scope>IDENTIFICATION</scope>
</reference>
<dbReference type="GO" id="GO:0005125">
    <property type="term" value="F:cytokine activity"/>
    <property type="evidence" value="ECO:0007669"/>
    <property type="project" value="TreeGrafter"/>
</dbReference>
<comment type="similarity">
    <text evidence="2 8">Belongs to the TGF-beta family.</text>
</comment>
<dbReference type="InterPro" id="IPR017948">
    <property type="entry name" value="TGFb_CS"/>
</dbReference>
<dbReference type="InterPro" id="IPR001839">
    <property type="entry name" value="TGF-b_C"/>
</dbReference>
<keyword evidence="5 8" id="KW-0339">Growth factor</keyword>
<dbReference type="Ensembl" id="ENSSMAT00000007922.2">
    <property type="protein sequence ID" value="ENSSMAP00000007823.1"/>
    <property type="gene ID" value="ENSSMAG00000004832.2"/>
</dbReference>
<dbReference type="RefSeq" id="XP_035505002.1">
    <property type="nucleotide sequence ID" value="XM_035649109.2"/>
</dbReference>
<evidence type="ECO:0000259" key="10">
    <source>
        <dbReference type="PROSITE" id="PS51362"/>
    </source>
</evidence>
<dbReference type="GO" id="GO:0005615">
    <property type="term" value="C:extracellular space"/>
    <property type="evidence" value="ECO:0007669"/>
    <property type="project" value="TreeGrafter"/>
</dbReference>
<comment type="subcellular location">
    <subcellularLocation>
        <location evidence="1">Secreted</location>
    </subcellularLocation>
</comment>
<evidence type="ECO:0000256" key="5">
    <source>
        <dbReference type="ARBA" id="ARBA00023030"/>
    </source>
</evidence>
<feature type="chain" id="PRO_5044582045" evidence="9">
    <location>
        <begin position="33"/>
        <end position="439"/>
    </location>
</feature>
<dbReference type="Proteomes" id="UP000246464">
    <property type="component" value="Chromosome 13"/>
</dbReference>
<dbReference type="OrthoDB" id="6427922at2759"/>
<evidence type="ECO:0000313" key="11">
    <source>
        <dbReference type="EMBL" id="AWP12217.1"/>
    </source>
</evidence>
<dbReference type="FunFam" id="2.10.90.10:FF:000012">
    <property type="entry name" value="Growth/differentiation factor 9 (Predicted)"/>
    <property type="match status" value="1"/>
</dbReference>
<sequence length="439" mass="50692">MEKQMMMSAALRCLRTVVLLLLVADSRPLVTSSLVASNALRDLGDLNHPYNSILSPLLKALSQHGAPSWNPGLKKKKMKLEPRYIKYLTEVYKKPSVVQRSLDGNKLYNSIRLIKPRDECLAQSIKESCMQELSYSLDQVKSKEQLLKSALLYNFDHDCTEPLNSVCYLRVKEQEQSNQCQLCPVVQHAVNFTNDADRRGRKNWVEVDVTSFVQPLLKFEKKNIHLLINITCPEEQRFKGVRRKGSLQFTLRPPPLLLYLNDISKITHQKSHFNAKPDERPSTAANMLDKQMVLKPGQRFGRKRRWKRQSLKSKQGHKRLDINLPELLPSSEFPTSDCALYDFRVKFSQLKLDHWIVYPPKYNPRYCRGICPRILGFIYGSPEHTMVQNIINERLDSSVPRPSCIPSHYRPMSVLLCKEDGSYVSEELEDMVATRCTCR</sequence>
<dbReference type="Proteomes" id="UP000694558">
    <property type="component" value="Chromosome 13"/>
</dbReference>
<dbReference type="PROSITE" id="PS51362">
    <property type="entry name" value="TGF_BETA_2"/>
    <property type="match status" value="1"/>
</dbReference>
<dbReference type="GeneTree" id="ENSGT00940000159784"/>
<evidence type="ECO:0000313" key="13">
    <source>
        <dbReference type="Ensembl" id="ENSSMAP00000007823.1"/>
    </source>
</evidence>
<evidence type="ECO:0000256" key="7">
    <source>
        <dbReference type="ARBA" id="ARBA00023180"/>
    </source>
</evidence>
<evidence type="ECO:0000313" key="12">
    <source>
        <dbReference type="EMBL" id="KAF0039442.1"/>
    </source>
</evidence>
<gene>
    <name evidence="13" type="primary">gdf9</name>
    <name evidence="12" type="ORF">F2P81_007677</name>
    <name evidence="11" type="ORF">SMAX5B_008918</name>
</gene>
<dbReference type="Pfam" id="PF00019">
    <property type="entry name" value="TGF_beta"/>
    <property type="match status" value="1"/>
</dbReference>
<evidence type="ECO:0000256" key="3">
    <source>
        <dbReference type="ARBA" id="ARBA00022525"/>
    </source>
</evidence>
<dbReference type="STRING" id="52904.ENSSMAP00000007823"/>
<evidence type="ECO:0000256" key="6">
    <source>
        <dbReference type="ARBA" id="ARBA00023157"/>
    </source>
</evidence>
<keyword evidence="7" id="KW-0325">Glycoprotein</keyword>
<dbReference type="GeneID" id="118319043"/>
<keyword evidence="4 9" id="KW-0732">Signal</keyword>
<reference evidence="13" key="3">
    <citation type="submission" date="2020-05" db="EMBL/GenBank/DDBJ databases">
        <authorList>
            <person name="Moser M."/>
        </authorList>
    </citation>
    <scope>NUCLEOTIDE SEQUENCE [LARGE SCALE GENOMIC DNA]</scope>
</reference>
<dbReference type="GO" id="GO:0008083">
    <property type="term" value="F:growth factor activity"/>
    <property type="evidence" value="ECO:0007669"/>
    <property type="project" value="UniProtKB-KW"/>
</dbReference>
<proteinExistence type="inferred from homology"/>
<evidence type="ECO:0000256" key="1">
    <source>
        <dbReference type="ARBA" id="ARBA00004613"/>
    </source>
</evidence>
<dbReference type="InterPro" id="IPR015615">
    <property type="entry name" value="TGF-beta-rel"/>
</dbReference>
<protein>
    <submittedName>
        <fullName evidence="11">Growth differentiation factor 9 isoform 3</fullName>
    </submittedName>
</protein>
<organism evidence="11 14">
    <name type="scientific">Scophthalmus maximus</name>
    <name type="common">Turbot</name>
    <name type="synonym">Psetta maxima</name>
    <dbReference type="NCBI Taxonomy" id="52904"/>
    <lineage>
        <taxon>Eukaryota</taxon>
        <taxon>Metazoa</taxon>
        <taxon>Chordata</taxon>
        <taxon>Craniata</taxon>
        <taxon>Vertebrata</taxon>
        <taxon>Euteleostomi</taxon>
        <taxon>Actinopterygii</taxon>
        <taxon>Neopterygii</taxon>
        <taxon>Teleostei</taxon>
        <taxon>Neoteleostei</taxon>
        <taxon>Acanthomorphata</taxon>
        <taxon>Carangaria</taxon>
        <taxon>Pleuronectiformes</taxon>
        <taxon>Pleuronectoidei</taxon>
        <taxon>Scophthalmidae</taxon>
        <taxon>Scophthalmus</taxon>
    </lineage>
</organism>
<name>A0A2U9C6M1_SCOMX</name>
<accession>A0A2U9C6M1</accession>
<reference evidence="13" key="4">
    <citation type="submission" date="2023-05" db="EMBL/GenBank/DDBJ databases">
        <title>High-quality long-read genome of Scophthalmus maximus.</title>
        <authorList>
            <person name="Lien S."/>
            <person name="Martinez P."/>
        </authorList>
    </citation>
    <scope>NUCLEOTIDE SEQUENCE [LARGE SCALE GENOMIC DNA]</scope>
</reference>
<reference evidence="11 14" key="1">
    <citation type="submission" date="2017-12" db="EMBL/GenBank/DDBJ databases">
        <title>Integrating genomic resources of turbot (Scophthalmus maximus) in depth evaluation of genetic and physical mapping variation across individuals.</title>
        <authorList>
            <person name="Martinez P."/>
        </authorList>
    </citation>
    <scope>NUCLEOTIDE SEQUENCE [LARGE SCALE GENOMIC DNA]</scope>
</reference>
<dbReference type="InterPro" id="IPR029034">
    <property type="entry name" value="Cystine-knot_cytokine"/>
</dbReference>
<feature type="signal peptide" evidence="9">
    <location>
        <begin position="1"/>
        <end position="32"/>
    </location>
</feature>
<keyword evidence="3" id="KW-0964">Secreted</keyword>
<keyword evidence="14" id="KW-1185">Reference proteome</keyword>
<dbReference type="SUPFAM" id="SSF57501">
    <property type="entry name" value="Cystine-knot cytokines"/>
    <property type="match status" value="1"/>
</dbReference>
<evidence type="ECO:0000256" key="4">
    <source>
        <dbReference type="ARBA" id="ARBA00022729"/>
    </source>
</evidence>
<dbReference type="AlphaFoldDB" id="A0A2U9C6M1"/>
<dbReference type="OMA" id="TWRICVC"/>
<dbReference type="PANTHER" id="PTHR11848">
    <property type="entry name" value="TGF-BETA FAMILY"/>
    <property type="match status" value="1"/>
</dbReference>
<dbReference type="EMBL" id="CP026255">
    <property type="protein sequence ID" value="AWP12217.1"/>
    <property type="molecule type" value="Genomic_DNA"/>
</dbReference>
<dbReference type="CTD" id="2661"/>
<evidence type="ECO:0000256" key="2">
    <source>
        <dbReference type="ARBA" id="ARBA00006656"/>
    </source>
</evidence>
<dbReference type="KEGG" id="smau:118319043"/>
<keyword evidence="6" id="KW-1015">Disulfide bond</keyword>
<dbReference type="Proteomes" id="UP000438429">
    <property type="component" value="Unassembled WGS sequence"/>
</dbReference>
<evidence type="ECO:0000256" key="9">
    <source>
        <dbReference type="SAM" id="SignalP"/>
    </source>
</evidence>
<dbReference type="PROSITE" id="PS00250">
    <property type="entry name" value="TGF_BETA_1"/>
    <property type="match status" value="1"/>
</dbReference>
<evidence type="ECO:0000313" key="14">
    <source>
        <dbReference type="Proteomes" id="UP000246464"/>
    </source>
</evidence>
<evidence type="ECO:0000313" key="15">
    <source>
        <dbReference type="Proteomes" id="UP000438429"/>
    </source>
</evidence>